<feature type="domain" description="Nitroreductase" evidence="4">
    <location>
        <begin position="13"/>
        <end position="222"/>
    </location>
</feature>
<gene>
    <name evidence="5" type="ORF">SAMN04488130_1137</name>
</gene>
<dbReference type="SUPFAM" id="SSF55469">
    <property type="entry name" value="FMN-dependent nitroreductase-like"/>
    <property type="match status" value="1"/>
</dbReference>
<accession>A0A1H6A124</accession>
<dbReference type="PANTHER" id="PTHR43673:SF10">
    <property type="entry name" value="NADH DEHYDROGENASE_NAD(P)H NITROREDUCTASE XCC3605-RELATED"/>
    <property type="match status" value="1"/>
</dbReference>
<dbReference type="AlphaFoldDB" id="A0A1H6A124"/>
<name>A0A1H6A124_9FLAO</name>
<keyword evidence="3" id="KW-0472">Membrane</keyword>
<dbReference type="OrthoDB" id="9809288at2"/>
<dbReference type="Pfam" id="PF00881">
    <property type="entry name" value="Nitroreductase"/>
    <property type="match status" value="1"/>
</dbReference>
<evidence type="ECO:0000256" key="3">
    <source>
        <dbReference type="SAM" id="Phobius"/>
    </source>
</evidence>
<keyword evidence="3" id="KW-0812">Transmembrane</keyword>
<dbReference type="InterPro" id="IPR029479">
    <property type="entry name" value="Nitroreductase"/>
</dbReference>
<keyword evidence="2" id="KW-0560">Oxidoreductase</keyword>
<organism evidence="5 6">
    <name type="scientific">Flavobacterium urumqiense</name>
    <dbReference type="NCBI Taxonomy" id="935224"/>
    <lineage>
        <taxon>Bacteria</taxon>
        <taxon>Pseudomonadati</taxon>
        <taxon>Bacteroidota</taxon>
        <taxon>Flavobacteriia</taxon>
        <taxon>Flavobacteriales</taxon>
        <taxon>Flavobacteriaceae</taxon>
        <taxon>Flavobacterium</taxon>
    </lineage>
</organism>
<evidence type="ECO:0000313" key="5">
    <source>
        <dbReference type="EMBL" id="SEG42419.1"/>
    </source>
</evidence>
<evidence type="ECO:0000256" key="1">
    <source>
        <dbReference type="ARBA" id="ARBA00007118"/>
    </source>
</evidence>
<proteinExistence type="inferred from homology"/>
<dbReference type="EMBL" id="FNVP01000013">
    <property type="protein sequence ID" value="SEG42419.1"/>
    <property type="molecule type" value="Genomic_DNA"/>
</dbReference>
<evidence type="ECO:0000259" key="4">
    <source>
        <dbReference type="Pfam" id="PF00881"/>
    </source>
</evidence>
<reference evidence="6" key="1">
    <citation type="submission" date="2016-10" db="EMBL/GenBank/DDBJ databases">
        <authorList>
            <person name="Varghese N."/>
            <person name="Submissions S."/>
        </authorList>
    </citation>
    <scope>NUCLEOTIDE SEQUENCE [LARGE SCALE GENOMIC DNA]</scope>
    <source>
        <strain evidence="6">CGMCC 1.9230</strain>
    </source>
</reference>
<keyword evidence="3" id="KW-1133">Transmembrane helix</keyword>
<comment type="similarity">
    <text evidence="1">Belongs to the nitroreductase family.</text>
</comment>
<evidence type="ECO:0000313" key="6">
    <source>
        <dbReference type="Proteomes" id="UP000236737"/>
    </source>
</evidence>
<protein>
    <submittedName>
        <fullName evidence="5">Nitroreductase</fullName>
    </submittedName>
</protein>
<dbReference type="PANTHER" id="PTHR43673">
    <property type="entry name" value="NAD(P)H NITROREDUCTASE YDGI-RELATED"/>
    <property type="match status" value="1"/>
</dbReference>
<keyword evidence="6" id="KW-1185">Reference proteome</keyword>
<feature type="transmembrane region" description="Helical" evidence="3">
    <location>
        <begin position="132"/>
        <end position="154"/>
    </location>
</feature>
<dbReference type="Proteomes" id="UP000236737">
    <property type="component" value="Unassembled WGS sequence"/>
</dbReference>
<dbReference type="RefSeq" id="WP_104000663.1">
    <property type="nucleotide sequence ID" value="NZ_FNVP01000013.1"/>
</dbReference>
<dbReference type="InterPro" id="IPR000415">
    <property type="entry name" value="Nitroreductase-like"/>
</dbReference>
<dbReference type="Gene3D" id="3.40.109.10">
    <property type="entry name" value="NADH Oxidase"/>
    <property type="match status" value="1"/>
</dbReference>
<dbReference type="GO" id="GO:0016491">
    <property type="term" value="F:oxidoreductase activity"/>
    <property type="evidence" value="ECO:0007669"/>
    <property type="project" value="UniProtKB-KW"/>
</dbReference>
<sequence>MAVTNEKSVSEAIKYRRSVRVFKKEPIDEQKVKDCIHLATLAATSSNMQLWEFYHIVSPDSIKEIAAASFDQNGAKTAQQLVIVVARKDLWRKRMHANISFLKSQFGNKPEAEYSKREKFAMNYYKKIIPTIYIDFFGIFGMIKFIAFQIIGLFQPIYRQARQSDMRIVAHKSAGLAAQNFMISMAAINYDTCPMEGFDSVRIKKILHLPSSGEINMIIGCGLRDEQGIYGERFRIPFEEVYHKI</sequence>
<evidence type="ECO:0000256" key="2">
    <source>
        <dbReference type="ARBA" id="ARBA00023002"/>
    </source>
</evidence>